<dbReference type="Pfam" id="PF13399">
    <property type="entry name" value="LytR_C"/>
    <property type="match status" value="1"/>
</dbReference>
<dbReference type="Proteomes" id="UP001614394">
    <property type="component" value="Unassembled WGS sequence"/>
</dbReference>
<feature type="domain" description="LytR/CpsA/Psr regulator C-terminal" evidence="4">
    <location>
        <begin position="396"/>
        <end position="481"/>
    </location>
</feature>
<evidence type="ECO:0000313" key="5">
    <source>
        <dbReference type="EMBL" id="MFI9105570.1"/>
    </source>
</evidence>
<name>A0ABW8CJL5_9ACTN</name>
<dbReference type="InterPro" id="IPR027381">
    <property type="entry name" value="LytR/CpsA/Psr_C"/>
</dbReference>
<dbReference type="RefSeq" id="WP_399656373.1">
    <property type="nucleotide sequence ID" value="NZ_JBITYG010000013.1"/>
</dbReference>
<comment type="caution">
    <text evidence="5">The sequence shown here is derived from an EMBL/GenBank/DDBJ whole genome shotgun (WGS) entry which is preliminary data.</text>
</comment>
<dbReference type="Gene3D" id="3.30.70.2390">
    <property type="match status" value="1"/>
</dbReference>
<gene>
    <name evidence="5" type="ORF">ACIGXA_34205</name>
</gene>
<protein>
    <submittedName>
        <fullName evidence="5">LCP family protein</fullName>
    </submittedName>
</protein>
<feature type="domain" description="Cell envelope-related transcriptional attenuator" evidence="3">
    <location>
        <begin position="129"/>
        <end position="283"/>
    </location>
</feature>
<reference evidence="5 6" key="1">
    <citation type="submission" date="2024-10" db="EMBL/GenBank/DDBJ databases">
        <title>The Natural Products Discovery Center: Release of the First 8490 Sequenced Strains for Exploring Actinobacteria Biosynthetic Diversity.</title>
        <authorList>
            <person name="Kalkreuter E."/>
            <person name="Kautsar S.A."/>
            <person name="Yang D."/>
            <person name="Bader C.D."/>
            <person name="Teijaro C.N."/>
            <person name="Fluegel L."/>
            <person name="Davis C.M."/>
            <person name="Simpson J.R."/>
            <person name="Lauterbach L."/>
            <person name="Steele A.D."/>
            <person name="Gui C."/>
            <person name="Meng S."/>
            <person name="Li G."/>
            <person name="Viehrig K."/>
            <person name="Ye F."/>
            <person name="Su P."/>
            <person name="Kiefer A.F."/>
            <person name="Nichols A."/>
            <person name="Cepeda A.J."/>
            <person name="Yan W."/>
            <person name="Fan B."/>
            <person name="Jiang Y."/>
            <person name="Adhikari A."/>
            <person name="Zheng C.-J."/>
            <person name="Schuster L."/>
            <person name="Cowan T.M."/>
            <person name="Smanski M.J."/>
            <person name="Chevrette M.G."/>
            <person name="De Carvalho L.P.S."/>
            <person name="Shen B."/>
        </authorList>
    </citation>
    <scope>NUCLEOTIDE SEQUENCE [LARGE SCALE GENOMIC DNA]</scope>
    <source>
        <strain evidence="5 6">NPDC053399</strain>
    </source>
</reference>
<proteinExistence type="inferred from homology"/>
<evidence type="ECO:0000256" key="2">
    <source>
        <dbReference type="SAM" id="MobiDB-lite"/>
    </source>
</evidence>
<accession>A0ABW8CJL5</accession>
<comment type="similarity">
    <text evidence="1">Belongs to the LytR/CpsA/Psr (LCP) family.</text>
</comment>
<sequence>MTVPPARPPATPPRRPRPPVNSARRPGPRPGPRPGRQPGGRSGRRPVRWSTRIAGGLALAIITTSGVGHAVVSGVGDSIGRVDAFGGMRDRPGSTKGINFLLVGTDGRDGLKPADKERYHLGGAPCHCTDTIMLVHLSEDRSRVSVVSIPRDSYVMLPPHDDAFSGAKHVSHAAKINAAYADGGPRLTVATVEKMTGVHIDHYLEIDFISFMKTVDVLGGVQVCTVRPLKDSYTGLDLPVGTSQLNGGAALQYVRSRHLDGASDLGRMQRQQRFLAQIIHKITSGGLLTDPVKLSRVASTVLGSVRADQDLKPKDLISLAQGLRGFTPGSSEFTSVPIGNMGYKVKGIGSTVKWDDAKAGKLWAAIRADQPLAVRAPADAKRRQSKVQVDVDPHAVRVQVDNGTAVTGLGDRADKALRATGFATTGSPGNATVHNVPRTVIRFDPRWDRSAKSLAAALPGAELVPAVGQGPLMKVTLGAGYKGVTPIRAQDPAPAAAGGAGAVTGDQVVCA</sequence>
<keyword evidence="6" id="KW-1185">Reference proteome</keyword>
<dbReference type="NCBIfam" id="TIGR00350">
    <property type="entry name" value="lytR_cpsA_psr"/>
    <property type="match status" value="1"/>
</dbReference>
<dbReference type="Pfam" id="PF03816">
    <property type="entry name" value="LytR_cpsA_psr"/>
    <property type="match status" value="1"/>
</dbReference>
<feature type="region of interest" description="Disordered" evidence="2">
    <location>
        <begin position="1"/>
        <end position="48"/>
    </location>
</feature>
<evidence type="ECO:0000259" key="3">
    <source>
        <dbReference type="Pfam" id="PF03816"/>
    </source>
</evidence>
<dbReference type="InterPro" id="IPR050922">
    <property type="entry name" value="LytR/CpsA/Psr_CW_biosynth"/>
</dbReference>
<evidence type="ECO:0000256" key="1">
    <source>
        <dbReference type="ARBA" id="ARBA00006068"/>
    </source>
</evidence>
<dbReference type="InterPro" id="IPR004474">
    <property type="entry name" value="LytR_CpsA_psr"/>
</dbReference>
<organism evidence="5 6">
    <name type="scientific">Streptomyces fildesensis</name>
    <dbReference type="NCBI Taxonomy" id="375757"/>
    <lineage>
        <taxon>Bacteria</taxon>
        <taxon>Bacillati</taxon>
        <taxon>Actinomycetota</taxon>
        <taxon>Actinomycetes</taxon>
        <taxon>Kitasatosporales</taxon>
        <taxon>Streptomycetaceae</taxon>
        <taxon>Streptomyces</taxon>
    </lineage>
</organism>
<evidence type="ECO:0000313" key="6">
    <source>
        <dbReference type="Proteomes" id="UP001614394"/>
    </source>
</evidence>
<evidence type="ECO:0000259" key="4">
    <source>
        <dbReference type="Pfam" id="PF13399"/>
    </source>
</evidence>
<dbReference type="Gene3D" id="3.40.630.190">
    <property type="entry name" value="LCP protein"/>
    <property type="match status" value="1"/>
</dbReference>
<dbReference type="PANTHER" id="PTHR33392:SF6">
    <property type="entry name" value="POLYISOPRENYL-TEICHOIC ACID--PEPTIDOGLYCAN TEICHOIC ACID TRANSFERASE TAGU"/>
    <property type="match status" value="1"/>
</dbReference>
<dbReference type="EMBL" id="JBITYG010000013">
    <property type="protein sequence ID" value="MFI9105570.1"/>
    <property type="molecule type" value="Genomic_DNA"/>
</dbReference>
<dbReference type="PANTHER" id="PTHR33392">
    <property type="entry name" value="POLYISOPRENYL-TEICHOIC ACID--PEPTIDOGLYCAN TEICHOIC ACID TRANSFERASE TAGU"/>
    <property type="match status" value="1"/>
</dbReference>
<feature type="compositionally biased region" description="Pro residues" evidence="2">
    <location>
        <begin position="1"/>
        <end position="13"/>
    </location>
</feature>